<evidence type="ECO:0000313" key="3">
    <source>
        <dbReference type="EMBL" id="WQE03894.1"/>
    </source>
</evidence>
<evidence type="ECO:0000259" key="2">
    <source>
        <dbReference type="PROSITE" id="PS50173"/>
    </source>
</evidence>
<protein>
    <recommendedName>
        <fullName evidence="2">UmuC domain-containing protein</fullName>
    </recommendedName>
</protein>
<dbReference type="PANTHER" id="PTHR11076:SF34">
    <property type="entry name" value="PROTEIN UMUC"/>
    <property type="match status" value="1"/>
</dbReference>
<gene>
    <name evidence="3" type="ORF">U0021_09180</name>
</gene>
<dbReference type="InterPro" id="IPR050116">
    <property type="entry name" value="DNA_polymerase-Y"/>
</dbReference>
<evidence type="ECO:0000256" key="1">
    <source>
        <dbReference type="ARBA" id="ARBA00010945"/>
    </source>
</evidence>
<reference evidence="3 4" key="1">
    <citation type="submission" date="2023-12" db="EMBL/GenBank/DDBJ databases">
        <title>Genome sequencing and assembly of bacterial species from a model synthetic community.</title>
        <authorList>
            <person name="Hogle S.L."/>
        </authorList>
    </citation>
    <scope>NUCLEOTIDE SEQUENCE [LARGE SCALE GENOMIC DNA]</scope>
    <source>
        <strain evidence="3 4">HAMBI_2792</strain>
    </source>
</reference>
<organism evidence="3 4">
    <name type="scientific">Moraxella canis</name>
    <dbReference type="NCBI Taxonomy" id="90239"/>
    <lineage>
        <taxon>Bacteria</taxon>
        <taxon>Pseudomonadati</taxon>
        <taxon>Pseudomonadota</taxon>
        <taxon>Gammaproteobacteria</taxon>
        <taxon>Moraxellales</taxon>
        <taxon>Moraxellaceae</taxon>
        <taxon>Moraxella</taxon>
    </lineage>
</organism>
<dbReference type="InterPro" id="IPR001126">
    <property type="entry name" value="UmuC"/>
</dbReference>
<accession>A0ABZ0WXB6</accession>
<dbReference type="InterPro" id="IPR043502">
    <property type="entry name" value="DNA/RNA_pol_sf"/>
</dbReference>
<dbReference type="Gene3D" id="3.30.70.270">
    <property type="match status" value="1"/>
</dbReference>
<dbReference type="PANTHER" id="PTHR11076">
    <property type="entry name" value="DNA REPAIR POLYMERASE UMUC / TRANSFERASE FAMILY MEMBER"/>
    <property type="match status" value="1"/>
</dbReference>
<dbReference type="PROSITE" id="PS50173">
    <property type="entry name" value="UMUC"/>
    <property type="match status" value="1"/>
</dbReference>
<dbReference type="RefSeq" id="WP_205276493.1">
    <property type="nucleotide sequence ID" value="NZ_CP139961.1"/>
</dbReference>
<evidence type="ECO:0000313" key="4">
    <source>
        <dbReference type="Proteomes" id="UP001324384"/>
    </source>
</evidence>
<dbReference type="SUPFAM" id="SSF56672">
    <property type="entry name" value="DNA/RNA polymerases"/>
    <property type="match status" value="1"/>
</dbReference>
<dbReference type="Pfam" id="PF00817">
    <property type="entry name" value="IMS"/>
    <property type="match status" value="1"/>
</dbReference>
<dbReference type="Gene3D" id="3.40.1170.60">
    <property type="match status" value="1"/>
</dbReference>
<sequence length="142" mass="15787">MYALIDGNSFYYSCEQVFRPALKEKAVVVLSNNDGCEVSLTAQAKAFGIKMGVPYFRVKHVVSQGLLFAFSSNYELYGDMSNRMMKTIESIAPAVEIYSIDKCLAQLNTLNDLQGLGTQIKQRIMQWVGIPTCVGIAPPLRH</sequence>
<dbReference type="Proteomes" id="UP001324384">
    <property type="component" value="Chromosome"/>
</dbReference>
<feature type="domain" description="UmuC" evidence="2">
    <location>
        <begin position="2"/>
        <end position="138"/>
    </location>
</feature>
<comment type="similarity">
    <text evidence="1">Belongs to the DNA polymerase type-Y family.</text>
</comment>
<dbReference type="InterPro" id="IPR043128">
    <property type="entry name" value="Rev_trsase/Diguanyl_cyclase"/>
</dbReference>
<dbReference type="EMBL" id="CP139961">
    <property type="protein sequence ID" value="WQE03894.1"/>
    <property type="molecule type" value="Genomic_DNA"/>
</dbReference>
<name>A0ABZ0WXB6_9GAMM</name>
<proteinExistence type="inferred from homology"/>
<keyword evidence="4" id="KW-1185">Reference proteome</keyword>